<feature type="region of interest" description="Disordered" evidence="2">
    <location>
        <begin position="219"/>
        <end position="246"/>
    </location>
</feature>
<dbReference type="OrthoDB" id="270720at2759"/>
<dbReference type="PANTHER" id="PTHR23084">
    <property type="entry name" value="PHOSPHATIDYLINOSITOL-4-PHOSPHATE 5-KINASE RELATED"/>
    <property type="match status" value="1"/>
</dbReference>
<dbReference type="STRING" id="1202772.A0A1V9ZUL4"/>
<accession>A0A1V9ZUL4</accession>
<dbReference type="SMART" id="SM00698">
    <property type="entry name" value="MORN"/>
    <property type="match status" value="8"/>
</dbReference>
<dbReference type="Proteomes" id="UP000243579">
    <property type="component" value="Unassembled WGS sequence"/>
</dbReference>
<sequence>SYVGDIYDRLRHGHGTYTFPGGYFKYTGSWERGKMHGHGIFFLGDGSTYEGSFVAGEMDGSGLRRWPDGSTYTGDFLKGELHGQGCYVSASGKRYDGAWRDNQYCGQGELWNADGSHYKGDFEAHKYHGEGLKTFPDGSTYDGFWSLGLQDGLGTYTSLTGLRYEGNWRNGKRCGKGRGEFDLGIVYDGFWVNDAPENRPCSLTISRLSADYSSVDPTPLVFRDEPAKPVDPAPPGDDAVAEPPLPPEPKRLPAFRIDCLNRPPLSKTNNQQGICVSEESGRLLILRLLQGKVPGSHEPEAAPEVPKGKKTAAVAAPELVADVPPTPIPLMALSEDKAYVEDFCVTTENGTALVPAIFALPLTVVPGDYFLLVESAFDTSLPPAYYPLMVAKAEDPTEKVLGKAASKKK</sequence>
<evidence type="ECO:0000256" key="1">
    <source>
        <dbReference type="ARBA" id="ARBA00022737"/>
    </source>
</evidence>
<dbReference type="Gene3D" id="2.20.110.10">
    <property type="entry name" value="Histone H3 K4-specific methyltransferase SET7/9 N-terminal domain"/>
    <property type="match status" value="4"/>
</dbReference>
<dbReference type="SUPFAM" id="SSF82185">
    <property type="entry name" value="Histone H3 K4-specific methyltransferase SET7/9 N-terminal domain"/>
    <property type="match status" value="2"/>
</dbReference>
<dbReference type="PANTHER" id="PTHR23084:SF263">
    <property type="entry name" value="MORN REPEAT-CONTAINING PROTEIN 1"/>
    <property type="match status" value="1"/>
</dbReference>
<comment type="caution">
    <text evidence="3">The sequence shown here is derived from an EMBL/GenBank/DDBJ whole genome shotgun (WGS) entry which is preliminary data.</text>
</comment>
<name>A0A1V9ZUL4_ACHHY</name>
<gene>
    <name evidence="3" type="ORF">ACHHYP_00351</name>
</gene>
<dbReference type="InterPro" id="IPR003409">
    <property type="entry name" value="MORN"/>
</dbReference>
<protein>
    <submittedName>
        <fullName evidence="3">Uncharacterized protein</fullName>
    </submittedName>
</protein>
<keyword evidence="1" id="KW-0677">Repeat</keyword>
<dbReference type="Pfam" id="PF02493">
    <property type="entry name" value="MORN"/>
    <property type="match status" value="8"/>
</dbReference>
<evidence type="ECO:0000313" key="3">
    <source>
        <dbReference type="EMBL" id="OQS01697.1"/>
    </source>
</evidence>
<evidence type="ECO:0000256" key="2">
    <source>
        <dbReference type="SAM" id="MobiDB-lite"/>
    </source>
</evidence>
<evidence type="ECO:0000313" key="4">
    <source>
        <dbReference type="Proteomes" id="UP000243579"/>
    </source>
</evidence>
<dbReference type="EMBL" id="JNBR01000002">
    <property type="protein sequence ID" value="OQS01697.1"/>
    <property type="molecule type" value="Genomic_DNA"/>
</dbReference>
<proteinExistence type="predicted"/>
<keyword evidence="4" id="KW-1185">Reference proteome</keyword>
<dbReference type="AlphaFoldDB" id="A0A1V9ZUL4"/>
<organism evidence="3 4">
    <name type="scientific">Achlya hypogyna</name>
    <name type="common">Oomycete</name>
    <name type="synonym">Protoachlya hypogyna</name>
    <dbReference type="NCBI Taxonomy" id="1202772"/>
    <lineage>
        <taxon>Eukaryota</taxon>
        <taxon>Sar</taxon>
        <taxon>Stramenopiles</taxon>
        <taxon>Oomycota</taxon>
        <taxon>Saprolegniomycetes</taxon>
        <taxon>Saprolegniales</taxon>
        <taxon>Achlyaceae</taxon>
        <taxon>Achlya</taxon>
    </lineage>
</organism>
<reference evidence="3 4" key="1">
    <citation type="journal article" date="2014" name="Genome Biol. Evol.">
        <title>The secreted proteins of Achlya hypogyna and Thraustotheca clavata identify the ancestral oomycete secretome and reveal gene acquisitions by horizontal gene transfer.</title>
        <authorList>
            <person name="Misner I."/>
            <person name="Blouin N."/>
            <person name="Leonard G."/>
            <person name="Richards T.A."/>
            <person name="Lane C.E."/>
        </authorList>
    </citation>
    <scope>NUCLEOTIDE SEQUENCE [LARGE SCALE GENOMIC DNA]</scope>
    <source>
        <strain evidence="3 4">ATCC 48635</strain>
    </source>
</reference>
<feature type="non-terminal residue" evidence="3">
    <location>
        <position position="1"/>
    </location>
</feature>